<dbReference type="GO" id="GO:0046872">
    <property type="term" value="F:metal ion binding"/>
    <property type="evidence" value="ECO:0007669"/>
    <property type="project" value="UniProtKB-KW"/>
</dbReference>
<keyword evidence="4" id="KW-0479">Metal-binding</keyword>
<dbReference type="SMART" id="SM00178">
    <property type="entry name" value="SAR"/>
    <property type="match status" value="1"/>
</dbReference>
<proteinExistence type="predicted"/>
<accession>A0A9P5YZG1</accession>
<feature type="binding site" evidence="4">
    <location>
        <position position="31"/>
    </location>
    <ligand>
        <name>Mg(2+)</name>
        <dbReference type="ChEBI" id="CHEBI:18420"/>
    </ligand>
</feature>
<gene>
    <name evidence="5" type="ORF">BDN70DRAFT_921892</name>
</gene>
<evidence type="ECO:0000313" key="6">
    <source>
        <dbReference type="Proteomes" id="UP000807469"/>
    </source>
</evidence>
<dbReference type="SMART" id="SM00177">
    <property type="entry name" value="ARF"/>
    <property type="match status" value="1"/>
</dbReference>
<dbReference type="Gene3D" id="3.40.50.300">
    <property type="entry name" value="P-loop containing nucleotide triphosphate hydrolases"/>
    <property type="match status" value="1"/>
</dbReference>
<dbReference type="InterPro" id="IPR027417">
    <property type="entry name" value="P-loop_NTPase"/>
</dbReference>
<comment type="caution">
    <text evidence="5">The sequence shown here is derived from an EMBL/GenBank/DDBJ whole genome shotgun (WGS) entry which is preliminary data.</text>
</comment>
<dbReference type="GO" id="GO:0003924">
    <property type="term" value="F:GTPase activity"/>
    <property type="evidence" value="ECO:0007669"/>
    <property type="project" value="InterPro"/>
</dbReference>
<dbReference type="OrthoDB" id="427186at2759"/>
<evidence type="ECO:0000256" key="4">
    <source>
        <dbReference type="PIRSR" id="PIRSR606689-2"/>
    </source>
</evidence>
<dbReference type="SUPFAM" id="SSF52540">
    <property type="entry name" value="P-loop containing nucleoside triphosphate hydrolases"/>
    <property type="match status" value="1"/>
</dbReference>
<feature type="binding site" evidence="3">
    <location>
        <position position="78"/>
    </location>
    <ligand>
        <name>GTP</name>
        <dbReference type="ChEBI" id="CHEBI:37565"/>
    </ligand>
</feature>
<organism evidence="5 6">
    <name type="scientific">Pholiota conissans</name>
    <dbReference type="NCBI Taxonomy" id="109636"/>
    <lineage>
        <taxon>Eukaryota</taxon>
        <taxon>Fungi</taxon>
        <taxon>Dikarya</taxon>
        <taxon>Basidiomycota</taxon>
        <taxon>Agaricomycotina</taxon>
        <taxon>Agaricomycetes</taxon>
        <taxon>Agaricomycetidae</taxon>
        <taxon>Agaricales</taxon>
        <taxon>Agaricineae</taxon>
        <taxon>Strophariaceae</taxon>
        <taxon>Pholiota</taxon>
    </lineage>
</organism>
<dbReference type="EMBL" id="MU155234">
    <property type="protein sequence ID" value="KAF9478427.1"/>
    <property type="molecule type" value="Genomic_DNA"/>
</dbReference>
<dbReference type="AlphaFoldDB" id="A0A9P5YZG1"/>
<keyword evidence="4" id="KW-0460">Magnesium</keyword>
<dbReference type="GO" id="GO:0005525">
    <property type="term" value="F:GTP binding"/>
    <property type="evidence" value="ECO:0007669"/>
    <property type="project" value="UniProtKB-KW"/>
</dbReference>
<dbReference type="PROSITE" id="PS51417">
    <property type="entry name" value="ARF"/>
    <property type="match status" value="1"/>
</dbReference>
<dbReference type="Proteomes" id="UP000807469">
    <property type="component" value="Unassembled WGS sequence"/>
</dbReference>
<name>A0A9P5YZG1_9AGAR</name>
<keyword evidence="1 3" id="KW-0547">Nucleotide-binding</keyword>
<dbReference type="PANTHER" id="PTHR11711">
    <property type="entry name" value="ADP RIBOSYLATION FACTOR-RELATED"/>
    <property type="match status" value="1"/>
</dbReference>
<feature type="binding site" evidence="3">
    <location>
        <begin position="145"/>
        <end position="148"/>
    </location>
    <ligand>
        <name>GTP</name>
        <dbReference type="ChEBI" id="CHEBI:37565"/>
    </ligand>
</feature>
<evidence type="ECO:0000256" key="2">
    <source>
        <dbReference type="ARBA" id="ARBA00023134"/>
    </source>
</evidence>
<reference evidence="5" key="1">
    <citation type="submission" date="2020-11" db="EMBL/GenBank/DDBJ databases">
        <authorList>
            <consortium name="DOE Joint Genome Institute"/>
            <person name="Ahrendt S."/>
            <person name="Riley R."/>
            <person name="Andreopoulos W."/>
            <person name="Labutti K."/>
            <person name="Pangilinan J."/>
            <person name="Ruiz-Duenas F.J."/>
            <person name="Barrasa J.M."/>
            <person name="Sanchez-Garcia M."/>
            <person name="Camarero S."/>
            <person name="Miyauchi S."/>
            <person name="Serrano A."/>
            <person name="Linde D."/>
            <person name="Babiker R."/>
            <person name="Drula E."/>
            <person name="Ayuso-Fernandez I."/>
            <person name="Pacheco R."/>
            <person name="Padilla G."/>
            <person name="Ferreira P."/>
            <person name="Barriuso J."/>
            <person name="Kellner H."/>
            <person name="Castanera R."/>
            <person name="Alfaro M."/>
            <person name="Ramirez L."/>
            <person name="Pisabarro A.G."/>
            <person name="Kuo A."/>
            <person name="Tritt A."/>
            <person name="Lipzen A."/>
            <person name="He G."/>
            <person name="Yan M."/>
            <person name="Ng V."/>
            <person name="Cullen D."/>
            <person name="Martin F."/>
            <person name="Rosso M.-N."/>
            <person name="Henrissat B."/>
            <person name="Hibbett D."/>
            <person name="Martinez A.T."/>
            <person name="Grigoriev I.V."/>
        </authorList>
    </citation>
    <scope>NUCLEOTIDE SEQUENCE</scope>
    <source>
        <strain evidence="5">CIRM-BRFM 674</strain>
    </source>
</reference>
<keyword evidence="6" id="KW-1185">Reference proteome</keyword>
<keyword evidence="2 3" id="KW-0342">GTP-binding</keyword>
<feature type="binding site" evidence="3">
    <location>
        <begin position="24"/>
        <end position="31"/>
    </location>
    <ligand>
        <name>GTP</name>
        <dbReference type="ChEBI" id="CHEBI:37565"/>
    </ligand>
</feature>
<dbReference type="InterPro" id="IPR024156">
    <property type="entry name" value="Small_GTPase_ARF"/>
</dbReference>
<dbReference type="Pfam" id="PF00025">
    <property type="entry name" value="Arf"/>
    <property type="match status" value="1"/>
</dbReference>
<protein>
    <submittedName>
        <fullName evidence="5">ADP-ribosylation factor</fullName>
    </submittedName>
</protein>
<sequence>MSSILRILKERFYPSQEYKVTFLGLPFSGKTTLLYYLKSGEIFQTIPTIGFNVETVEAPTSSGKSLKMQAWDIGTGCGITYLYGLIRVYLASSDALVWVVDSTDEPYLPESIESLQRILSLLDSDYTTNQEVLPAKKIPILILANKSDRRDKIPLDKIRIAFSKVISGRLAAVYSSSCTKQEPFSASGLPEAFDWLLFAMDIIKSSPSGNVQLQLQSLVSPPVRDPNSDSSILEKFESWVARVEADIEAEEFVERFNSFTLPSWDHYTHIRIAYVLLTKYGRQEGKDLIFKGLEAYISASPQTKGRSFHVTMTYFWVQIVHFGIRNMPSLPNSIDSATGPQSVSPSDFADFLLVNPHVADGNLWSDYYSKGEMMSPKAKTEMVLPDKKPLPNLVARDAIVKFKPLK</sequence>
<evidence type="ECO:0000256" key="1">
    <source>
        <dbReference type="ARBA" id="ARBA00022741"/>
    </source>
</evidence>
<evidence type="ECO:0000313" key="5">
    <source>
        <dbReference type="EMBL" id="KAF9478427.1"/>
    </source>
</evidence>
<feature type="binding site" evidence="4">
    <location>
        <position position="48"/>
    </location>
    <ligand>
        <name>Mg(2+)</name>
        <dbReference type="ChEBI" id="CHEBI:18420"/>
    </ligand>
</feature>
<dbReference type="InterPro" id="IPR006689">
    <property type="entry name" value="Small_GTPase_ARF/SAR"/>
</dbReference>
<evidence type="ECO:0000256" key="3">
    <source>
        <dbReference type="PIRSR" id="PIRSR606689-1"/>
    </source>
</evidence>